<organism evidence="1">
    <name type="scientific">Rhizophora mucronata</name>
    <name type="common">Asiatic mangrove</name>
    <dbReference type="NCBI Taxonomy" id="61149"/>
    <lineage>
        <taxon>Eukaryota</taxon>
        <taxon>Viridiplantae</taxon>
        <taxon>Streptophyta</taxon>
        <taxon>Embryophyta</taxon>
        <taxon>Tracheophyta</taxon>
        <taxon>Spermatophyta</taxon>
        <taxon>Magnoliopsida</taxon>
        <taxon>eudicotyledons</taxon>
        <taxon>Gunneridae</taxon>
        <taxon>Pentapetalae</taxon>
        <taxon>rosids</taxon>
        <taxon>fabids</taxon>
        <taxon>Malpighiales</taxon>
        <taxon>Rhizophoraceae</taxon>
        <taxon>Rhizophora</taxon>
    </lineage>
</organism>
<accession>A0A2P2KYK8</accession>
<protein>
    <submittedName>
        <fullName evidence="1">Uncharacterized protein LOC105141499</fullName>
    </submittedName>
</protein>
<proteinExistence type="predicted"/>
<dbReference type="AlphaFoldDB" id="A0A2P2KYK8"/>
<evidence type="ECO:0000313" key="1">
    <source>
        <dbReference type="EMBL" id="MBX10805.1"/>
    </source>
</evidence>
<sequence length="56" mass="6859">MMEMSLLMWEKEFLKEGWTWKAQTTQELEQTITMIQELQGELEVQRVKARTILRWT</sequence>
<name>A0A2P2KYK8_RHIMU</name>
<reference evidence="1" key="1">
    <citation type="submission" date="2018-02" db="EMBL/GenBank/DDBJ databases">
        <title>Rhizophora mucronata_Transcriptome.</title>
        <authorList>
            <person name="Meera S.P."/>
            <person name="Sreeshan A."/>
            <person name="Augustine A."/>
        </authorList>
    </citation>
    <scope>NUCLEOTIDE SEQUENCE</scope>
    <source>
        <tissue evidence="1">Leaf</tissue>
    </source>
</reference>
<dbReference type="EMBL" id="GGEC01030321">
    <property type="protein sequence ID" value="MBX10805.1"/>
    <property type="molecule type" value="Transcribed_RNA"/>
</dbReference>